<proteinExistence type="predicted"/>
<dbReference type="AlphaFoldDB" id="A0A2S1R101"/>
<dbReference type="RefSeq" id="WP_108779030.1">
    <property type="nucleotide sequence ID" value="NZ_CP029186.1"/>
</dbReference>
<reference evidence="1 2" key="1">
    <citation type="submission" date="2018-04" db="EMBL/GenBank/DDBJ databases">
        <title>Genome sequencing of Flavobacterium sp. HYN0059.</title>
        <authorList>
            <person name="Yi H."/>
            <person name="Baek C."/>
        </authorList>
    </citation>
    <scope>NUCLEOTIDE SEQUENCE [LARGE SCALE GENOMIC DNA]</scope>
    <source>
        <strain evidence="1 2">HYN0059</strain>
    </source>
</reference>
<dbReference type="Proteomes" id="UP000244929">
    <property type="component" value="Chromosome"/>
</dbReference>
<organism evidence="1 2">
    <name type="scientific">Flavobacterium album</name>
    <dbReference type="NCBI Taxonomy" id="2175091"/>
    <lineage>
        <taxon>Bacteria</taxon>
        <taxon>Pseudomonadati</taxon>
        <taxon>Bacteroidota</taxon>
        <taxon>Flavobacteriia</taxon>
        <taxon>Flavobacteriales</taxon>
        <taxon>Flavobacteriaceae</taxon>
        <taxon>Flavobacterium</taxon>
    </lineage>
</organism>
<accession>A0A2S1R101</accession>
<dbReference type="EMBL" id="CP029186">
    <property type="protein sequence ID" value="AWH86307.1"/>
    <property type="molecule type" value="Genomic_DNA"/>
</dbReference>
<gene>
    <name evidence="1" type="ORF">HYN59_14850</name>
</gene>
<dbReference type="InterPro" id="IPR025935">
    <property type="entry name" value="AbiH"/>
</dbReference>
<dbReference type="OrthoDB" id="5903604at2"/>
<evidence type="ECO:0008006" key="3">
    <source>
        <dbReference type="Google" id="ProtNLM"/>
    </source>
</evidence>
<sequence length="296" mass="34162">MGKQLFIIGNGFDIFHGIQSRYSDFEAYVKTSRPSLYDALLEYFLQDELWSDFEATLALIDTNKIVEDAAQYLDDYGADDWSDSGHHNYQYEMQQAIDVVTVDLRNAFIEWILHLEIPSTGDLALPEDATYLSFNYTETPQRCYNIAEDSILYIHNKAIDLDSEIVLGHSRELSAEESFSNYEENDEMESYDVRVMEGNVILDDYFKNTYKDTASIISEREDFFRSLSDIDEIVILGHSLSTVDLPYFERIVDFVSPNCQWKVSYFGNRDKPVEILKSIGVPEKNITAIKIEELLS</sequence>
<keyword evidence="2" id="KW-1185">Reference proteome</keyword>
<protein>
    <recommendedName>
        <fullName evidence="3">Bacteriophage abortive infection AbiH</fullName>
    </recommendedName>
</protein>
<dbReference type="KEGG" id="falb:HYN59_14850"/>
<evidence type="ECO:0000313" key="1">
    <source>
        <dbReference type="EMBL" id="AWH86307.1"/>
    </source>
</evidence>
<name>A0A2S1R101_9FLAO</name>
<dbReference type="Pfam" id="PF14253">
    <property type="entry name" value="AbiH"/>
    <property type="match status" value="1"/>
</dbReference>
<evidence type="ECO:0000313" key="2">
    <source>
        <dbReference type="Proteomes" id="UP000244929"/>
    </source>
</evidence>